<name>A0A8F8KLP5_9VIRU</name>
<gene>
    <name evidence="1" type="ORF">KOM_12_421</name>
</gene>
<accession>A0A8F8KLP5</accession>
<reference evidence="1" key="1">
    <citation type="submission" date="2021-06" db="EMBL/GenBank/DDBJ databases">
        <authorList>
            <person name="Rolland C."/>
        </authorList>
    </citation>
    <scope>NUCLEOTIDE SEQUENCE</scope>
    <source>
        <strain evidence="1">347.936635</strain>
    </source>
</reference>
<evidence type="ECO:0000313" key="1">
    <source>
        <dbReference type="EMBL" id="QYA18689.1"/>
    </source>
</evidence>
<protein>
    <submittedName>
        <fullName evidence="1">Uncharacterized protein</fullName>
    </submittedName>
</protein>
<dbReference type="EMBL" id="MZ420154">
    <property type="protein sequence ID" value="QYA18689.1"/>
    <property type="molecule type" value="Genomic_DNA"/>
</dbReference>
<proteinExistence type="predicted"/>
<sequence length="166" mass="18554">MSLPSGDLNVAFGDNNVMETRPQAVNAYTYVGQWLMACASDECSASMTFHFEGVQRRYTLVSLKDLQIKYEPRFNHNGMMGKAFMIVQNRQLLKIVGGKIFASLSQVADNLMQLIEEIVPLMQTAGVTAISTSNRTPLNQISEYAAHEVIPVGAFYFTQKPDFNMM</sequence>
<organism evidence="1">
    <name type="scientific">Clandestinovirus</name>
    <dbReference type="NCBI Taxonomy" id="2831644"/>
    <lineage>
        <taxon>Viruses</taxon>
    </lineage>
</organism>